<organism evidence="1 2">
    <name type="scientific">Sphingomonas sanxanigenens DSM 19645 = NX02</name>
    <dbReference type="NCBI Taxonomy" id="1123269"/>
    <lineage>
        <taxon>Bacteria</taxon>
        <taxon>Pseudomonadati</taxon>
        <taxon>Pseudomonadota</taxon>
        <taxon>Alphaproteobacteria</taxon>
        <taxon>Sphingomonadales</taxon>
        <taxon>Sphingomonadaceae</taxon>
        <taxon>Sphingomonas</taxon>
    </lineage>
</organism>
<name>W0A6E4_9SPHN</name>
<sequence>MVALVTLAEAKAHLRVEDDDQDADIDLKRLAAGDIVIDYIKRPDHGWTEATAPFLIKSAVLLMLGELFANRETADLPPGARSILHRFRDPALA</sequence>
<evidence type="ECO:0000313" key="1">
    <source>
        <dbReference type="EMBL" id="AHE52631.1"/>
    </source>
</evidence>
<protein>
    <recommendedName>
        <fullName evidence="3">Phage gp6-like head-tail connector protein</fullName>
    </recommendedName>
</protein>
<dbReference type="OrthoDB" id="7597216at2"/>
<dbReference type="InterPro" id="IPR021146">
    <property type="entry name" value="Phage_gp6-like_head-tail"/>
</dbReference>
<evidence type="ECO:0000313" key="2">
    <source>
        <dbReference type="Proteomes" id="UP000018851"/>
    </source>
</evidence>
<dbReference type="KEGG" id="ssan:NX02_04435"/>
<dbReference type="RefSeq" id="WP_025290933.1">
    <property type="nucleotide sequence ID" value="NZ_CP006644.1"/>
</dbReference>
<dbReference type="Gene3D" id="1.10.3230.30">
    <property type="entry name" value="Phage gp6-like head-tail connector protein"/>
    <property type="match status" value="1"/>
</dbReference>
<dbReference type="InterPro" id="IPR006450">
    <property type="entry name" value="Phage_HK97_gp6-like"/>
</dbReference>
<dbReference type="HOGENOM" id="CLU_085951_6_3_5"/>
<dbReference type="Proteomes" id="UP000018851">
    <property type="component" value="Chromosome"/>
</dbReference>
<dbReference type="EMBL" id="CP006644">
    <property type="protein sequence ID" value="AHE52631.1"/>
    <property type="molecule type" value="Genomic_DNA"/>
</dbReference>
<dbReference type="PATRIC" id="fig|1123269.5.peg.863"/>
<dbReference type="Pfam" id="PF05135">
    <property type="entry name" value="Phage_connect_1"/>
    <property type="match status" value="1"/>
</dbReference>
<reference evidence="1 2" key="1">
    <citation type="submission" date="2013-07" db="EMBL/GenBank/DDBJ databases">
        <title>Completed genome of Sphingomonas sanxanigenens NX02.</title>
        <authorList>
            <person name="Ma T."/>
            <person name="Huang H."/>
            <person name="Wu M."/>
            <person name="Li X."/>
            <person name="Li G."/>
        </authorList>
    </citation>
    <scope>NUCLEOTIDE SEQUENCE [LARGE SCALE GENOMIC DNA]</scope>
    <source>
        <strain evidence="1 2">NX02</strain>
    </source>
</reference>
<evidence type="ECO:0008006" key="3">
    <source>
        <dbReference type="Google" id="ProtNLM"/>
    </source>
</evidence>
<dbReference type="STRING" id="1123269.NX02_04435"/>
<dbReference type="NCBIfam" id="TIGR01560">
    <property type="entry name" value="put_DNA_pack"/>
    <property type="match status" value="1"/>
</dbReference>
<dbReference type="AlphaFoldDB" id="W0A6E4"/>
<gene>
    <name evidence="1" type="ORF">NX02_04435</name>
</gene>
<keyword evidence="2" id="KW-1185">Reference proteome</keyword>
<accession>W0A6E4</accession>
<proteinExistence type="predicted"/>
<dbReference type="CDD" id="cd08054">
    <property type="entry name" value="gp6"/>
    <property type="match status" value="1"/>
</dbReference>
<dbReference type="eggNOG" id="ENOG5033BUW">
    <property type="taxonomic scope" value="Bacteria"/>
</dbReference>